<dbReference type="SUPFAM" id="SSF54427">
    <property type="entry name" value="NTF2-like"/>
    <property type="match status" value="1"/>
</dbReference>
<dbReference type="AlphaFoldDB" id="A0A4R5LKK1"/>
<dbReference type="InterPro" id="IPR032710">
    <property type="entry name" value="NTF2-like_dom_sf"/>
</dbReference>
<name>A0A4R5LKK1_9BURK</name>
<accession>A0A4R5LKK1</accession>
<dbReference type="OrthoDB" id="672913at2"/>
<evidence type="ECO:0000313" key="2">
    <source>
        <dbReference type="Proteomes" id="UP000295606"/>
    </source>
</evidence>
<sequence>MNIALEVAHAFIGSLARHDVDGALISCSPHCSIHIVPLELEGPIHAEGRRFFENWFSAFPDLTLSTRRMFATHEDVVAVETTFDGTQAGEFLGVINQEKHIDLDEAWLLHTRSDRIEAVKLFWCQNQLYRRLAVRRLDRVTITTSF</sequence>
<comment type="caution">
    <text evidence="1">The sequence shown here is derived from an EMBL/GenBank/DDBJ whole genome shotgun (WGS) entry which is preliminary data.</text>
</comment>
<dbReference type="Pfam" id="PF07366">
    <property type="entry name" value="SnoaL"/>
    <property type="match status" value="1"/>
</dbReference>
<evidence type="ECO:0000313" key="1">
    <source>
        <dbReference type="EMBL" id="TDG10267.1"/>
    </source>
</evidence>
<gene>
    <name evidence="1" type="ORF">E1N52_02605</name>
</gene>
<organism evidence="1 2">
    <name type="scientific">Paraburkholderia guartelaensis</name>
    <dbReference type="NCBI Taxonomy" id="2546446"/>
    <lineage>
        <taxon>Bacteria</taxon>
        <taxon>Pseudomonadati</taxon>
        <taxon>Pseudomonadota</taxon>
        <taxon>Betaproteobacteria</taxon>
        <taxon>Burkholderiales</taxon>
        <taxon>Burkholderiaceae</taxon>
        <taxon>Paraburkholderia</taxon>
    </lineage>
</organism>
<dbReference type="GO" id="GO:0030638">
    <property type="term" value="P:polyketide metabolic process"/>
    <property type="evidence" value="ECO:0007669"/>
    <property type="project" value="InterPro"/>
</dbReference>
<dbReference type="Gene3D" id="3.10.450.50">
    <property type="match status" value="1"/>
</dbReference>
<dbReference type="RefSeq" id="WP_133179923.1">
    <property type="nucleotide sequence ID" value="NZ_SMOD01000002.1"/>
</dbReference>
<dbReference type="Proteomes" id="UP000295606">
    <property type="component" value="Unassembled WGS sequence"/>
</dbReference>
<proteinExistence type="predicted"/>
<reference evidence="1 2" key="1">
    <citation type="submission" date="2019-03" db="EMBL/GenBank/DDBJ databases">
        <title>Paraburkholderia sp. isolated from native Mimosa gymnas in Guartela State Park, Brazil.</title>
        <authorList>
            <person name="Paulitsch F."/>
            <person name="Hungria M."/>
            <person name="Delamuta J.R.M."/>
            <person name="Ribeiro R.A."/>
            <person name="Dall'Agnol R."/>
            <person name="Silva J.S.B."/>
        </authorList>
    </citation>
    <scope>NUCLEOTIDE SEQUENCE [LARGE SCALE GENOMIC DNA]</scope>
    <source>
        <strain evidence="1 2">CNPSo 3008</strain>
    </source>
</reference>
<dbReference type="InterPro" id="IPR009959">
    <property type="entry name" value="Cyclase_SnoaL-like"/>
</dbReference>
<dbReference type="EMBL" id="SMOD01000002">
    <property type="protein sequence ID" value="TDG10267.1"/>
    <property type="molecule type" value="Genomic_DNA"/>
</dbReference>
<protein>
    <submittedName>
        <fullName evidence="1">Nuclear transport factor 2 family protein</fullName>
    </submittedName>
</protein>